<dbReference type="EMBL" id="JAIWYP010000001">
    <property type="protein sequence ID" value="KAH3882874.1"/>
    <property type="molecule type" value="Genomic_DNA"/>
</dbReference>
<protein>
    <submittedName>
        <fullName evidence="1">Uncharacterized protein</fullName>
    </submittedName>
</protein>
<gene>
    <name evidence="1" type="ORF">DPMN_006820</name>
</gene>
<proteinExistence type="predicted"/>
<name>A0A9D4MW39_DREPO</name>
<comment type="caution">
    <text evidence="1">The sequence shown here is derived from an EMBL/GenBank/DDBJ whole genome shotgun (WGS) entry which is preliminary data.</text>
</comment>
<sequence>MYSFLPAVEEAFFPEVNMSSVAMEGACSRDTTAYVLPEVLASASHVRQYYNGICIIIYMQHMV</sequence>
<keyword evidence="2" id="KW-1185">Reference proteome</keyword>
<reference evidence="1" key="2">
    <citation type="submission" date="2020-11" db="EMBL/GenBank/DDBJ databases">
        <authorList>
            <person name="McCartney M.A."/>
            <person name="Auch B."/>
            <person name="Kono T."/>
            <person name="Mallez S."/>
            <person name="Becker A."/>
            <person name="Gohl D.M."/>
            <person name="Silverstein K.A.T."/>
            <person name="Koren S."/>
            <person name="Bechman K.B."/>
            <person name="Herman A."/>
            <person name="Abrahante J.E."/>
            <person name="Garbe J."/>
        </authorList>
    </citation>
    <scope>NUCLEOTIDE SEQUENCE</scope>
    <source>
        <strain evidence="1">Duluth1</strain>
        <tissue evidence="1">Whole animal</tissue>
    </source>
</reference>
<evidence type="ECO:0000313" key="2">
    <source>
        <dbReference type="Proteomes" id="UP000828390"/>
    </source>
</evidence>
<reference evidence="1" key="1">
    <citation type="journal article" date="2019" name="bioRxiv">
        <title>The Genome of the Zebra Mussel, Dreissena polymorpha: A Resource for Invasive Species Research.</title>
        <authorList>
            <person name="McCartney M.A."/>
            <person name="Auch B."/>
            <person name="Kono T."/>
            <person name="Mallez S."/>
            <person name="Zhang Y."/>
            <person name="Obille A."/>
            <person name="Becker A."/>
            <person name="Abrahante J.E."/>
            <person name="Garbe J."/>
            <person name="Badalamenti J.P."/>
            <person name="Herman A."/>
            <person name="Mangelson H."/>
            <person name="Liachko I."/>
            <person name="Sullivan S."/>
            <person name="Sone E.D."/>
            <person name="Koren S."/>
            <person name="Silverstein K.A.T."/>
            <person name="Beckman K.B."/>
            <person name="Gohl D.M."/>
        </authorList>
    </citation>
    <scope>NUCLEOTIDE SEQUENCE</scope>
    <source>
        <strain evidence="1">Duluth1</strain>
        <tissue evidence="1">Whole animal</tissue>
    </source>
</reference>
<accession>A0A9D4MW39</accession>
<dbReference type="AlphaFoldDB" id="A0A9D4MW39"/>
<evidence type="ECO:0000313" key="1">
    <source>
        <dbReference type="EMBL" id="KAH3882874.1"/>
    </source>
</evidence>
<organism evidence="1 2">
    <name type="scientific">Dreissena polymorpha</name>
    <name type="common">Zebra mussel</name>
    <name type="synonym">Mytilus polymorpha</name>
    <dbReference type="NCBI Taxonomy" id="45954"/>
    <lineage>
        <taxon>Eukaryota</taxon>
        <taxon>Metazoa</taxon>
        <taxon>Spiralia</taxon>
        <taxon>Lophotrochozoa</taxon>
        <taxon>Mollusca</taxon>
        <taxon>Bivalvia</taxon>
        <taxon>Autobranchia</taxon>
        <taxon>Heteroconchia</taxon>
        <taxon>Euheterodonta</taxon>
        <taxon>Imparidentia</taxon>
        <taxon>Neoheterodontei</taxon>
        <taxon>Myida</taxon>
        <taxon>Dreissenoidea</taxon>
        <taxon>Dreissenidae</taxon>
        <taxon>Dreissena</taxon>
    </lineage>
</organism>
<dbReference type="Proteomes" id="UP000828390">
    <property type="component" value="Unassembled WGS sequence"/>
</dbReference>